<dbReference type="CDD" id="cd00093">
    <property type="entry name" value="HTH_XRE"/>
    <property type="match status" value="1"/>
</dbReference>
<evidence type="ECO:0000256" key="1">
    <source>
        <dbReference type="SAM" id="MobiDB-lite"/>
    </source>
</evidence>
<dbReference type="Pfam" id="PF01471">
    <property type="entry name" value="PG_binding_1"/>
    <property type="match status" value="2"/>
</dbReference>
<organism evidence="4 5">
    <name type="scientific">Streptomyces viridosporus (strain ATCC 14672 / DSM 40746 / JCM 4963 / KCTC 9882 / NRRL B-12104 / FH 1290)</name>
    <name type="common">Streptomyces ghanaensis</name>
    <dbReference type="NCBI Taxonomy" id="566461"/>
    <lineage>
        <taxon>Bacteria</taxon>
        <taxon>Bacillati</taxon>
        <taxon>Actinomycetota</taxon>
        <taxon>Actinomycetes</taxon>
        <taxon>Kitasatosporales</taxon>
        <taxon>Streptomycetaceae</taxon>
        <taxon>Streptomyces</taxon>
    </lineage>
</organism>
<protein>
    <submittedName>
        <fullName evidence="4">Predicted protein</fullName>
    </submittedName>
</protein>
<accession>D6A0M0</accession>
<dbReference type="InterPro" id="IPR036366">
    <property type="entry name" value="PGBDSf"/>
</dbReference>
<feature type="domain" description="HTH cro/C1-type" evidence="3">
    <location>
        <begin position="59"/>
        <end position="79"/>
    </location>
</feature>
<keyword evidence="2" id="KW-0812">Transmembrane</keyword>
<feature type="region of interest" description="Disordered" evidence="1">
    <location>
        <begin position="1"/>
        <end position="35"/>
    </location>
</feature>
<dbReference type="Gene3D" id="1.10.101.10">
    <property type="entry name" value="PGBD-like superfamily/PGBD"/>
    <property type="match status" value="2"/>
</dbReference>
<reference evidence="5" key="1">
    <citation type="submission" date="2008-12" db="EMBL/GenBank/DDBJ databases">
        <title>Annotation of Streptomyces ghanaensis ATCC 14672.</title>
        <authorList>
            <consortium name="The Broad Institute Genome Sequencing Platform"/>
            <consortium name="Broad Institute Microbial Sequencing Center"/>
            <person name="Fischbach M."/>
            <person name="Ward D."/>
            <person name="Young S."/>
            <person name="Kodira C.D."/>
            <person name="Zeng Q."/>
            <person name="Koehrsen M."/>
            <person name="Godfrey P."/>
            <person name="Alvarado L."/>
            <person name="Berlin A.M."/>
            <person name="Borenstein D."/>
            <person name="Chen Z."/>
            <person name="Engels R."/>
            <person name="Freedman E."/>
            <person name="Gellesch M."/>
            <person name="Goldberg J."/>
            <person name="Griggs A."/>
            <person name="Gujja S."/>
            <person name="Heiman D.I."/>
            <person name="Hepburn T.A."/>
            <person name="Howarth C."/>
            <person name="Jen D."/>
            <person name="Larson L."/>
            <person name="Lewis B."/>
            <person name="Mehta T."/>
            <person name="Park D."/>
            <person name="Pearson M."/>
            <person name="Roberts A."/>
            <person name="Saif S."/>
            <person name="Shea T.D."/>
            <person name="Shenoy N."/>
            <person name="Sisk P."/>
            <person name="Stolte C."/>
            <person name="Sykes S.N."/>
            <person name="Walk T."/>
            <person name="White J."/>
            <person name="Yandava C."/>
            <person name="Straight P."/>
            <person name="Clardy J."/>
            <person name="Hung D."/>
            <person name="Kolter R."/>
            <person name="Mekalanos J."/>
            <person name="Walker S."/>
            <person name="Walsh C.T."/>
            <person name="Wieland B.L.C."/>
            <person name="Ilzarbe M."/>
            <person name="Galagan J."/>
            <person name="Nusbaum C."/>
            <person name="Birren B."/>
        </authorList>
    </citation>
    <scope>NUCLEOTIDE SEQUENCE [LARGE SCALE GENOMIC DNA]</scope>
    <source>
        <strain evidence="5">ATCC 14672 / DSM 40746 / JCM 4963 / KCTC 9882 / NRRL B-12104 / FH 1290</strain>
    </source>
</reference>
<dbReference type="EMBL" id="DS999641">
    <property type="protein sequence ID" value="EFE69252.2"/>
    <property type="molecule type" value="Genomic_DNA"/>
</dbReference>
<name>D6A0M0_STRV1</name>
<evidence type="ECO:0000313" key="5">
    <source>
        <dbReference type="Proteomes" id="UP000003824"/>
    </source>
</evidence>
<evidence type="ECO:0000256" key="2">
    <source>
        <dbReference type="SAM" id="Phobius"/>
    </source>
</evidence>
<evidence type="ECO:0000313" key="4">
    <source>
        <dbReference type="EMBL" id="EFE69252.2"/>
    </source>
</evidence>
<evidence type="ECO:0000259" key="3">
    <source>
        <dbReference type="PROSITE" id="PS50943"/>
    </source>
</evidence>
<feature type="region of interest" description="Disordered" evidence="1">
    <location>
        <begin position="157"/>
        <end position="178"/>
    </location>
</feature>
<dbReference type="eggNOG" id="COG3409">
    <property type="taxonomic scope" value="Bacteria"/>
</dbReference>
<dbReference type="InterPro" id="IPR002477">
    <property type="entry name" value="Peptidoglycan-bd-like"/>
</dbReference>
<feature type="compositionally biased region" description="Basic and acidic residues" evidence="1">
    <location>
        <begin position="13"/>
        <end position="35"/>
    </location>
</feature>
<keyword evidence="2" id="KW-1133">Transmembrane helix</keyword>
<keyword evidence="2" id="KW-0472">Membrane</keyword>
<proteinExistence type="predicted"/>
<dbReference type="InterPro" id="IPR036365">
    <property type="entry name" value="PGBD-like_sf"/>
</dbReference>
<dbReference type="Proteomes" id="UP000003824">
    <property type="component" value="Unassembled WGS sequence"/>
</dbReference>
<dbReference type="AlphaFoldDB" id="D6A0M0"/>
<dbReference type="PROSITE" id="PS50943">
    <property type="entry name" value="HTH_CROC1"/>
    <property type="match status" value="1"/>
</dbReference>
<dbReference type="SUPFAM" id="SSF47090">
    <property type="entry name" value="PGBD-like"/>
    <property type="match status" value="2"/>
</dbReference>
<feature type="transmembrane region" description="Helical" evidence="2">
    <location>
        <begin position="186"/>
        <end position="206"/>
    </location>
</feature>
<gene>
    <name evidence="4" type="ORF">SSFG_04494</name>
</gene>
<dbReference type="InterPro" id="IPR001387">
    <property type="entry name" value="Cro/C1-type_HTH"/>
</dbReference>
<sequence>MQRCGRRGCPAVPHDDGERRMAYEPEGQDREQRPGERLARLLRRWWEEAGRVPGGTRPTQQALASRLGIDQTTLSRYLNPRHASTAPPRVVEALHAHLRAPAGELERARELCRAVLEENNRQGTADHGPEPTGGTDTVNAVNAVDGVDGMDGMDGVNGTEDTDGTEGMQDTDGREAPSRSRFRSRWAVPVLVAAAVVLAFVAGVVVRDQYASHSRTAADDVAAGAVPASGTPLEWPLLRKRTEDQYTRGRALQHLLMAHGYEVKADGFFGDETQDAVMDFQRRNHLPSDGKVGKDTWPALVKPVGPGADEHTVLALQELLHNTGQGGTEVSGEFTAATAEDLRFFQRGHDLPPTGRADVDTWLALLVFQRPPADAPAYQRSASPLPSAPA</sequence>